<dbReference type="InterPro" id="IPR019734">
    <property type="entry name" value="TPR_rpt"/>
</dbReference>
<dbReference type="Pfam" id="PF23914">
    <property type="entry name" value="TPR_CcmH_CycH"/>
    <property type="match status" value="1"/>
</dbReference>
<accession>A0A1S1HFB4</accession>
<proteinExistence type="predicted"/>
<keyword evidence="7" id="KW-1185">Reference proteome</keyword>
<dbReference type="InterPro" id="IPR051263">
    <property type="entry name" value="C-type_cytochrome_biogenesis"/>
</dbReference>
<dbReference type="PANTHER" id="PTHR47870">
    <property type="entry name" value="CYTOCHROME C-TYPE BIOGENESIS PROTEIN CCMH"/>
    <property type="match status" value="1"/>
</dbReference>
<name>A0A1S1HFB4_9SPHN</name>
<sequence length="333" mass="34309">MAEEGQPDGAKAGRTITVDRHQNGLPFARIALAGAAAIALVAVGLQFSKGGATGDAAVASAPADQPLSQQADVGTMIARLEKKLADTPDDAEGWRMLGWSYYGTGRFADAVKAYRRATALDPANAEGWSALGEAIVLALPSGQPAAITPEADAAFRKAVSINPANPRARYFLGVKKDLAGDHKGAIDDWIALLKDTPAGAPWEGNVRQTIEQTAAQNNIDLAGRMPAPAVPPGSAATDAIPGPTREDIAAASALPPGQQDAMVRGMVDSLAAKLKADPKNADGWLRLIRSYTVLGDRKAAAGALKDARAAFAGDAPTLARIDEGARQLGISAP</sequence>
<dbReference type="GO" id="GO:0017004">
    <property type="term" value="P:cytochrome complex assembly"/>
    <property type="evidence" value="ECO:0007669"/>
    <property type="project" value="UniProtKB-KW"/>
</dbReference>
<evidence type="ECO:0000313" key="7">
    <source>
        <dbReference type="Proteomes" id="UP000179467"/>
    </source>
</evidence>
<keyword evidence="1" id="KW-0677">Repeat</keyword>
<evidence type="ECO:0000256" key="3">
    <source>
        <dbReference type="ARBA" id="ARBA00022803"/>
    </source>
</evidence>
<keyword evidence="3 4" id="KW-0802">TPR repeat</keyword>
<dbReference type="SMART" id="SM00028">
    <property type="entry name" value="TPR"/>
    <property type="match status" value="2"/>
</dbReference>
<keyword evidence="2" id="KW-0201">Cytochrome c-type biogenesis</keyword>
<dbReference type="Proteomes" id="UP000179467">
    <property type="component" value="Unassembled WGS sequence"/>
</dbReference>
<evidence type="ECO:0000313" key="6">
    <source>
        <dbReference type="EMBL" id="OHT20904.1"/>
    </source>
</evidence>
<dbReference type="InterPro" id="IPR056413">
    <property type="entry name" value="TPR_CcmH_CycH"/>
</dbReference>
<feature type="domain" description="Cytochrome c-type biogenesis protein H TPR" evidence="5">
    <location>
        <begin position="63"/>
        <end position="198"/>
    </location>
</feature>
<evidence type="ECO:0000256" key="4">
    <source>
        <dbReference type="PROSITE-ProRule" id="PRU00339"/>
    </source>
</evidence>
<evidence type="ECO:0000256" key="2">
    <source>
        <dbReference type="ARBA" id="ARBA00022748"/>
    </source>
</evidence>
<dbReference type="RefSeq" id="WP_191225201.1">
    <property type="nucleotide sequence ID" value="NZ_MIPT01000001.1"/>
</dbReference>
<gene>
    <name evidence="6" type="ORF">BHE75_02908</name>
</gene>
<evidence type="ECO:0000259" key="5">
    <source>
        <dbReference type="Pfam" id="PF23914"/>
    </source>
</evidence>
<dbReference type="PANTHER" id="PTHR47870:SF1">
    <property type="entry name" value="CYTOCHROME C-TYPE BIOGENESIS PROTEIN CCMH"/>
    <property type="match status" value="1"/>
</dbReference>
<dbReference type="EMBL" id="MIPT01000001">
    <property type="protein sequence ID" value="OHT20904.1"/>
    <property type="molecule type" value="Genomic_DNA"/>
</dbReference>
<feature type="repeat" description="TPR" evidence="4">
    <location>
        <begin position="91"/>
        <end position="124"/>
    </location>
</feature>
<evidence type="ECO:0000256" key="1">
    <source>
        <dbReference type="ARBA" id="ARBA00022737"/>
    </source>
</evidence>
<dbReference type="Gene3D" id="1.25.40.10">
    <property type="entry name" value="Tetratricopeptide repeat domain"/>
    <property type="match status" value="2"/>
</dbReference>
<comment type="caution">
    <text evidence="6">The sequence shown here is derived from an EMBL/GenBank/DDBJ whole genome shotgun (WGS) entry which is preliminary data.</text>
</comment>
<protein>
    <submittedName>
        <fullName evidence="6">Formate-dependent nitrite reductase complex subunit NrfG</fullName>
    </submittedName>
</protein>
<dbReference type="InterPro" id="IPR011990">
    <property type="entry name" value="TPR-like_helical_dom_sf"/>
</dbReference>
<reference evidence="6 7" key="1">
    <citation type="submission" date="2016-09" db="EMBL/GenBank/DDBJ databases">
        <title>Metabolic pathway, cell adaptation mechanisms and a novel monoxygenase revealed through proteogenomic-transcription analysis of a Sphingomonas haloaromaticamans strain degrading the fungicide ortho-phenylphenol.</title>
        <authorList>
            <person name="Perruchon C."/>
            <person name="Papadopoulou E.S."/>
            <person name="Rousidou C."/>
            <person name="Vasileiadis S."/>
            <person name="Tanou G."/>
            <person name="Amoutzias G."/>
            <person name="Molassiotis A."/>
            <person name="Karpouzas D.G."/>
        </authorList>
    </citation>
    <scope>NUCLEOTIDE SEQUENCE [LARGE SCALE GENOMIC DNA]</scope>
    <source>
        <strain evidence="6 7">P3</strain>
    </source>
</reference>
<dbReference type="SUPFAM" id="SSF48452">
    <property type="entry name" value="TPR-like"/>
    <property type="match status" value="1"/>
</dbReference>
<dbReference type="AlphaFoldDB" id="A0A1S1HFB4"/>
<organism evidence="6 7">
    <name type="scientific">Edaphosphingomonas haloaromaticamans</name>
    <dbReference type="NCBI Taxonomy" id="653954"/>
    <lineage>
        <taxon>Bacteria</taxon>
        <taxon>Pseudomonadati</taxon>
        <taxon>Pseudomonadota</taxon>
        <taxon>Alphaproteobacteria</taxon>
        <taxon>Sphingomonadales</taxon>
        <taxon>Rhizorhabdaceae</taxon>
        <taxon>Edaphosphingomonas</taxon>
    </lineage>
</organism>
<dbReference type="PROSITE" id="PS50005">
    <property type="entry name" value="TPR"/>
    <property type="match status" value="1"/>
</dbReference>